<accession>A0A2T0JYT8</accession>
<organism evidence="2 3">
    <name type="scientific">Actinoplanes italicus</name>
    <dbReference type="NCBI Taxonomy" id="113567"/>
    <lineage>
        <taxon>Bacteria</taxon>
        <taxon>Bacillati</taxon>
        <taxon>Actinomycetota</taxon>
        <taxon>Actinomycetes</taxon>
        <taxon>Micromonosporales</taxon>
        <taxon>Micromonosporaceae</taxon>
        <taxon>Actinoplanes</taxon>
    </lineage>
</organism>
<feature type="transmembrane region" description="Helical" evidence="1">
    <location>
        <begin position="7"/>
        <end position="25"/>
    </location>
</feature>
<dbReference type="Proteomes" id="UP000239415">
    <property type="component" value="Unassembled WGS sequence"/>
</dbReference>
<evidence type="ECO:0000313" key="2">
    <source>
        <dbReference type="EMBL" id="PRX14698.1"/>
    </source>
</evidence>
<keyword evidence="1" id="KW-0472">Membrane</keyword>
<dbReference type="RefSeq" id="WP_106328427.1">
    <property type="nucleotide sequence ID" value="NZ_BOMO01000137.1"/>
</dbReference>
<protein>
    <submittedName>
        <fullName evidence="2">Uncharacterized protein DUF4386</fullName>
    </submittedName>
</protein>
<reference evidence="2 3" key="1">
    <citation type="submission" date="2018-03" db="EMBL/GenBank/DDBJ databases">
        <title>Genomic Encyclopedia of Archaeal and Bacterial Type Strains, Phase II (KMG-II): from individual species to whole genera.</title>
        <authorList>
            <person name="Goeker M."/>
        </authorList>
    </citation>
    <scope>NUCLEOTIDE SEQUENCE [LARGE SCALE GENOMIC DNA]</scope>
    <source>
        <strain evidence="2 3">DSM 43146</strain>
    </source>
</reference>
<feature type="transmembrane region" description="Helical" evidence="1">
    <location>
        <begin position="45"/>
        <end position="69"/>
    </location>
</feature>
<dbReference type="InterPro" id="IPR025495">
    <property type="entry name" value="DUF4386"/>
</dbReference>
<keyword evidence="3" id="KW-1185">Reference proteome</keyword>
<dbReference type="EMBL" id="PVMZ01000023">
    <property type="protein sequence ID" value="PRX14698.1"/>
    <property type="molecule type" value="Genomic_DNA"/>
</dbReference>
<sequence length="219" mass="23287">MARTTGLLYLGLAISGMLGFLWTRPRLYDAADPTATLANLTGNPNLATALVVFELLIVLTQALTAAWFYRLFRTSDPVSAAGIAAFGLINSTLILISAGLLGAANNIATDPFGDAANTVQLLFTISGELWAVGAIFFGLWLIPMGTAVLGTGLMPKALGWLLIVSGVGYVLHAFLRFDPLAFPATIGEFWIIGYLLIFGTRKRSQRRPAEGGTDPVKIA</sequence>
<comment type="caution">
    <text evidence="2">The sequence shown here is derived from an EMBL/GenBank/DDBJ whole genome shotgun (WGS) entry which is preliminary data.</text>
</comment>
<dbReference type="Pfam" id="PF14329">
    <property type="entry name" value="DUF4386"/>
    <property type="match status" value="1"/>
</dbReference>
<feature type="transmembrane region" description="Helical" evidence="1">
    <location>
        <begin position="81"/>
        <end position="104"/>
    </location>
</feature>
<feature type="transmembrane region" description="Helical" evidence="1">
    <location>
        <begin position="157"/>
        <end position="174"/>
    </location>
</feature>
<keyword evidence="1" id="KW-1133">Transmembrane helix</keyword>
<gene>
    <name evidence="2" type="ORF">CLV67_12382</name>
</gene>
<keyword evidence="1" id="KW-0812">Transmembrane</keyword>
<name>A0A2T0JYT8_9ACTN</name>
<feature type="transmembrane region" description="Helical" evidence="1">
    <location>
        <begin position="180"/>
        <end position="198"/>
    </location>
</feature>
<evidence type="ECO:0000313" key="3">
    <source>
        <dbReference type="Proteomes" id="UP000239415"/>
    </source>
</evidence>
<feature type="transmembrane region" description="Helical" evidence="1">
    <location>
        <begin position="129"/>
        <end position="150"/>
    </location>
</feature>
<dbReference type="OrthoDB" id="1160166at2"/>
<evidence type="ECO:0000256" key="1">
    <source>
        <dbReference type="SAM" id="Phobius"/>
    </source>
</evidence>
<proteinExistence type="predicted"/>
<dbReference type="AlphaFoldDB" id="A0A2T0JYT8"/>